<proteinExistence type="predicted"/>
<dbReference type="KEGG" id="cau:Caur_2720"/>
<dbReference type="PATRIC" id="fig|324602.8.peg.3067"/>
<keyword evidence="2" id="KW-1185">Reference proteome</keyword>
<dbReference type="InterPro" id="IPR025132">
    <property type="entry name" value="DUF4058"/>
</dbReference>
<evidence type="ECO:0008006" key="3">
    <source>
        <dbReference type="Google" id="ProtNLM"/>
    </source>
</evidence>
<dbReference type="EnsemblBacteria" id="ABY35925">
    <property type="protein sequence ID" value="ABY35925"/>
    <property type="gene ID" value="Caur_2720"/>
</dbReference>
<accession>A9WJM1</accession>
<evidence type="ECO:0000313" key="2">
    <source>
        <dbReference type="Proteomes" id="UP000002008"/>
    </source>
</evidence>
<dbReference type="RefSeq" id="WP_012258578.1">
    <property type="nucleotide sequence ID" value="NC_010175.1"/>
</dbReference>
<dbReference type="AlphaFoldDB" id="A9WJM1"/>
<reference evidence="2" key="1">
    <citation type="journal article" date="2011" name="BMC Genomics">
        <title>Complete genome sequence of the filamentous anoxygenic phototrophic bacterium Chloroflexus aurantiacus.</title>
        <authorList>
            <person name="Tang K.H."/>
            <person name="Barry K."/>
            <person name="Chertkov O."/>
            <person name="Dalin E."/>
            <person name="Han C.S."/>
            <person name="Hauser L.J."/>
            <person name="Honchak B.M."/>
            <person name="Karbach L.E."/>
            <person name="Land M.L."/>
            <person name="Lapidus A."/>
            <person name="Larimer F.W."/>
            <person name="Mikhailova N."/>
            <person name="Pitluck S."/>
            <person name="Pierson B.K."/>
            <person name="Blankenship R.E."/>
        </authorList>
    </citation>
    <scope>NUCLEOTIDE SEQUENCE [LARGE SCALE GENOMIC DNA]</scope>
    <source>
        <strain evidence="2">ATCC 29366 / DSM 635 / J-10-fl</strain>
    </source>
</reference>
<dbReference type="InParanoid" id="A9WJM1"/>
<dbReference type="eggNOG" id="ENOG502Z85A">
    <property type="taxonomic scope" value="Bacteria"/>
</dbReference>
<dbReference type="Proteomes" id="UP000002008">
    <property type="component" value="Chromosome"/>
</dbReference>
<dbReference type="Pfam" id="PF13267">
    <property type="entry name" value="DUF4058"/>
    <property type="match status" value="1"/>
</dbReference>
<evidence type="ECO:0000313" key="1">
    <source>
        <dbReference type="EMBL" id="ABY35925.1"/>
    </source>
</evidence>
<dbReference type="EMBL" id="CP000909">
    <property type="protein sequence ID" value="ABY35925.1"/>
    <property type="molecule type" value="Genomic_DNA"/>
</dbReference>
<sequence>MELPFPGMDPYLEQPALWPDVHARLISAMCDAIQEQLGPAYIALITPYIALESIEIAPTRQAFVPDIGVLRDDPADTGTATATITPAPLTLPVQMTVPTRYARIEIRAVVQQTLITAIELLSPANKRPGLDGADAYEKKRQELFASSVHLLEIDLLRGGVRPQLARPLPPTAYCVFLSRAYRRPLVDVWPIALSDPLPVLPVPLSYPDPDVALDLGAVLRQVYRRAHYERLIDYRADPPPPPLAPDEAAWLDQHLRAMGLR</sequence>
<protein>
    <recommendedName>
        <fullName evidence="3">DUF4058 domain-containing protein</fullName>
    </recommendedName>
</protein>
<organism evidence="1 2">
    <name type="scientific">Chloroflexus aurantiacus (strain ATCC 29366 / DSM 635 / J-10-fl)</name>
    <dbReference type="NCBI Taxonomy" id="324602"/>
    <lineage>
        <taxon>Bacteria</taxon>
        <taxon>Bacillati</taxon>
        <taxon>Chloroflexota</taxon>
        <taxon>Chloroflexia</taxon>
        <taxon>Chloroflexales</taxon>
        <taxon>Chloroflexineae</taxon>
        <taxon>Chloroflexaceae</taxon>
        <taxon>Chloroflexus</taxon>
    </lineage>
</organism>
<dbReference type="HOGENOM" id="CLU_093165_0_0_0"/>
<gene>
    <name evidence="1" type="ordered locus">Caur_2720</name>
</gene>
<name>A9WJM1_CHLAA</name>